<protein>
    <submittedName>
        <fullName evidence="2">Uncharacterized protein</fullName>
    </submittedName>
</protein>
<evidence type="ECO:0000313" key="3">
    <source>
        <dbReference type="Proteomes" id="UP000784294"/>
    </source>
</evidence>
<comment type="caution">
    <text evidence="2">The sequence shown here is derived from an EMBL/GenBank/DDBJ whole genome shotgun (WGS) entry which is preliminary data.</text>
</comment>
<accession>A0A448XJR0</accession>
<dbReference type="AlphaFoldDB" id="A0A448XJR0"/>
<dbReference type="Proteomes" id="UP000784294">
    <property type="component" value="Unassembled WGS sequence"/>
</dbReference>
<evidence type="ECO:0000256" key="1">
    <source>
        <dbReference type="SAM" id="MobiDB-lite"/>
    </source>
</evidence>
<feature type="compositionally biased region" description="Gly residues" evidence="1">
    <location>
        <begin position="97"/>
        <end position="107"/>
    </location>
</feature>
<keyword evidence="3" id="KW-1185">Reference proteome</keyword>
<organism evidence="2 3">
    <name type="scientific">Protopolystoma xenopodis</name>
    <dbReference type="NCBI Taxonomy" id="117903"/>
    <lineage>
        <taxon>Eukaryota</taxon>
        <taxon>Metazoa</taxon>
        <taxon>Spiralia</taxon>
        <taxon>Lophotrochozoa</taxon>
        <taxon>Platyhelminthes</taxon>
        <taxon>Monogenea</taxon>
        <taxon>Polyopisthocotylea</taxon>
        <taxon>Polystomatidea</taxon>
        <taxon>Polystomatidae</taxon>
        <taxon>Protopolystoma</taxon>
    </lineage>
</organism>
<feature type="region of interest" description="Disordered" evidence="1">
    <location>
        <begin position="72"/>
        <end position="145"/>
    </location>
</feature>
<feature type="region of interest" description="Disordered" evidence="1">
    <location>
        <begin position="1"/>
        <end position="55"/>
    </location>
</feature>
<dbReference type="EMBL" id="CAAALY010257522">
    <property type="protein sequence ID" value="VEL38310.1"/>
    <property type="molecule type" value="Genomic_DNA"/>
</dbReference>
<evidence type="ECO:0000313" key="2">
    <source>
        <dbReference type="EMBL" id="VEL38310.1"/>
    </source>
</evidence>
<sequence>MPVAVAMATGRSRRQPVPVVPPGRRAEWGGSVSKPGSPRPASTSSASLGCPTASASRLAPDLSCRIARVPGLGDASVGQPAGPLSTWAAPGPRGRRGGGGGGGGGGVVRSRPASGRPETGSAGGAGGADAGAAVAGTGAGCWTSR</sequence>
<reference evidence="2" key="1">
    <citation type="submission" date="2018-11" db="EMBL/GenBank/DDBJ databases">
        <authorList>
            <consortium name="Pathogen Informatics"/>
        </authorList>
    </citation>
    <scope>NUCLEOTIDE SEQUENCE</scope>
</reference>
<proteinExistence type="predicted"/>
<name>A0A448XJR0_9PLAT</name>
<gene>
    <name evidence="2" type="ORF">PXEA_LOCUS31750</name>
</gene>